<dbReference type="InterPro" id="IPR015947">
    <property type="entry name" value="PUA-like_sf"/>
</dbReference>
<evidence type="ECO:0000313" key="1">
    <source>
        <dbReference type="EMBL" id="MDT9594135.1"/>
    </source>
</evidence>
<evidence type="ECO:0000313" key="2">
    <source>
        <dbReference type="Proteomes" id="UP001268542"/>
    </source>
</evidence>
<protein>
    <recommendedName>
        <fullName evidence="3">EVE domain-containing protein</fullName>
    </recommendedName>
</protein>
<sequence>MEQTTTTDAPRLRLVREAAAHWVCVISRGDAHLAQQEGRLRLPASSEARARRLSAGDGVLLYSPREGNRSGPRVRRFTAVGRVRDDGAYQVDGDVHRSWCRDVDFEEIEGEAEAEPLIERLSFVRPGPGWGVVFRPGFVAVQADDFEVVRGCLVGG</sequence>
<dbReference type="Proteomes" id="UP001268542">
    <property type="component" value="Unassembled WGS sequence"/>
</dbReference>
<dbReference type="RefSeq" id="WP_315733616.1">
    <property type="nucleotide sequence ID" value="NZ_JAVYII010000005.1"/>
</dbReference>
<dbReference type="Gene3D" id="3.10.590.10">
    <property type="entry name" value="ph1033 like domains"/>
    <property type="match status" value="1"/>
</dbReference>
<dbReference type="SUPFAM" id="SSF88697">
    <property type="entry name" value="PUA domain-like"/>
    <property type="match status" value="1"/>
</dbReference>
<reference evidence="1 2" key="1">
    <citation type="submission" date="2023-08" db="EMBL/GenBank/DDBJ databases">
        <title>Nocardioides seae sp. nov., a bacterium isolated from a soil.</title>
        <authorList>
            <person name="Wang X."/>
        </authorList>
    </citation>
    <scope>NUCLEOTIDE SEQUENCE [LARGE SCALE GENOMIC DNA]</scope>
    <source>
        <strain evidence="1 2">YZH12</strain>
    </source>
</reference>
<name>A0ABU3PZD7_9ACTN</name>
<keyword evidence="2" id="KW-1185">Reference proteome</keyword>
<organism evidence="1 2">
    <name type="scientific">Nocardioides imazamoxiresistens</name>
    <dbReference type="NCBI Taxonomy" id="3231893"/>
    <lineage>
        <taxon>Bacteria</taxon>
        <taxon>Bacillati</taxon>
        <taxon>Actinomycetota</taxon>
        <taxon>Actinomycetes</taxon>
        <taxon>Propionibacteriales</taxon>
        <taxon>Nocardioidaceae</taxon>
        <taxon>Nocardioides</taxon>
    </lineage>
</organism>
<accession>A0ABU3PZD7</accession>
<dbReference type="EMBL" id="JAVYII010000005">
    <property type="protein sequence ID" value="MDT9594135.1"/>
    <property type="molecule type" value="Genomic_DNA"/>
</dbReference>
<proteinExistence type="predicted"/>
<comment type="caution">
    <text evidence="1">The sequence shown here is derived from an EMBL/GenBank/DDBJ whole genome shotgun (WGS) entry which is preliminary data.</text>
</comment>
<evidence type="ECO:0008006" key="3">
    <source>
        <dbReference type="Google" id="ProtNLM"/>
    </source>
</evidence>
<gene>
    <name evidence="1" type="ORF">RDV89_13715</name>
</gene>